<evidence type="ECO:0000256" key="3">
    <source>
        <dbReference type="PROSITE-ProRule" id="PRU00023"/>
    </source>
</evidence>
<evidence type="ECO:0000256" key="1">
    <source>
        <dbReference type="ARBA" id="ARBA00022737"/>
    </source>
</evidence>
<dbReference type="EMBL" id="JAJHUN010000003">
    <property type="protein sequence ID" value="KAJ4159942.1"/>
    <property type="molecule type" value="Genomic_DNA"/>
</dbReference>
<dbReference type="Gene3D" id="1.25.40.20">
    <property type="entry name" value="Ankyrin repeat-containing domain"/>
    <property type="match status" value="4"/>
</dbReference>
<feature type="repeat" description="ANK" evidence="3">
    <location>
        <begin position="795"/>
        <end position="827"/>
    </location>
</feature>
<feature type="domain" description="Nephrocystin 3-like N-terminal" evidence="5">
    <location>
        <begin position="273"/>
        <end position="454"/>
    </location>
</feature>
<evidence type="ECO:0000256" key="4">
    <source>
        <dbReference type="SAM" id="MobiDB-lite"/>
    </source>
</evidence>
<feature type="repeat" description="ANK" evidence="3">
    <location>
        <begin position="894"/>
        <end position="926"/>
    </location>
</feature>
<dbReference type="RefSeq" id="XP_056057747.1">
    <property type="nucleotide sequence ID" value="XM_056200556.1"/>
</dbReference>
<dbReference type="KEGG" id="amus:LMH87_007877"/>
<evidence type="ECO:0000259" key="5">
    <source>
        <dbReference type="Pfam" id="PF24883"/>
    </source>
</evidence>
<dbReference type="Pfam" id="PF12796">
    <property type="entry name" value="Ank_2"/>
    <property type="match status" value="2"/>
</dbReference>
<dbReference type="GO" id="GO:0009116">
    <property type="term" value="P:nucleoside metabolic process"/>
    <property type="evidence" value="ECO:0007669"/>
    <property type="project" value="InterPro"/>
</dbReference>
<dbReference type="PRINTS" id="PR01415">
    <property type="entry name" value="ANKYRIN"/>
</dbReference>
<keyword evidence="7" id="KW-1185">Reference proteome</keyword>
<name>A0A9W8UNE2_AKAMU</name>
<dbReference type="InterPro" id="IPR056884">
    <property type="entry name" value="NPHP3-like_N"/>
</dbReference>
<dbReference type="PROSITE" id="PS50088">
    <property type="entry name" value="ANK_REPEAT"/>
    <property type="match status" value="7"/>
</dbReference>
<feature type="region of interest" description="Disordered" evidence="4">
    <location>
        <begin position="1"/>
        <end position="45"/>
    </location>
</feature>
<dbReference type="Gene3D" id="3.40.50.300">
    <property type="entry name" value="P-loop containing nucleotide triphosphate hydrolases"/>
    <property type="match status" value="1"/>
</dbReference>
<dbReference type="Pfam" id="PF00023">
    <property type="entry name" value="Ank"/>
    <property type="match status" value="3"/>
</dbReference>
<dbReference type="SUPFAM" id="SSF48403">
    <property type="entry name" value="Ankyrin repeat"/>
    <property type="match status" value="1"/>
</dbReference>
<dbReference type="InterPro" id="IPR036770">
    <property type="entry name" value="Ankyrin_rpt-contain_sf"/>
</dbReference>
<dbReference type="PANTHER" id="PTHR24198">
    <property type="entry name" value="ANKYRIN REPEAT AND PROTEIN KINASE DOMAIN-CONTAINING PROTEIN"/>
    <property type="match status" value="1"/>
</dbReference>
<dbReference type="PANTHER" id="PTHR24198:SF165">
    <property type="entry name" value="ANKYRIN REPEAT-CONTAINING PROTEIN-RELATED"/>
    <property type="match status" value="1"/>
</dbReference>
<keyword evidence="2 3" id="KW-0040">ANK repeat</keyword>
<feature type="compositionally biased region" description="Basic and acidic residues" evidence="4">
    <location>
        <begin position="1"/>
        <end position="13"/>
    </location>
</feature>
<dbReference type="PROSITE" id="PS50297">
    <property type="entry name" value="ANK_REP_REGION"/>
    <property type="match status" value="7"/>
</dbReference>
<organism evidence="6 7">
    <name type="scientific">Akanthomyces muscarius</name>
    <name type="common">Entomopathogenic fungus</name>
    <name type="synonym">Lecanicillium muscarium</name>
    <dbReference type="NCBI Taxonomy" id="2231603"/>
    <lineage>
        <taxon>Eukaryota</taxon>
        <taxon>Fungi</taxon>
        <taxon>Dikarya</taxon>
        <taxon>Ascomycota</taxon>
        <taxon>Pezizomycotina</taxon>
        <taxon>Sordariomycetes</taxon>
        <taxon>Hypocreomycetidae</taxon>
        <taxon>Hypocreales</taxon>
        <taxon>Cordycipitaceae</taxon>
        <taxon>Akanthomyces</taxon>
    </lineage>
</organism>
<reference evidence="6" key="1">
    <citation type="journal article" date="2023" name="Access Microbiol">
        <title>De-novo genome assembly for Akanthomyces muscarius, a biocontrol agent of insect agricultural pests.</title>
        <authorList>
            <person name="Erdos Z."/>
            <person name="Studholme D.J."/>
            <person name="Raymond B."/>
            <person name="Sharma M."/>
        </authorList>
    </citation>
    <scope>NUCLEOTIDE SEQUENCE</scope>
    <source>
        <strain evidence="6">Ve6</strain>
    </source>
</reference>
<feature type="repeat" description="ANK" evidence="3">
    <location>
        <begin position="994"/>
        <end position="1026"/>
    </location>
</feature>
<protein>
    <recommendedName>
        <fullName evidence="5">Nephrocystin 3-like N-terminal domain-containing protein</fullName>
    </recommendedName>
</protein>
<dbReference type="Pfam" id="PF24883">
    <property type="entry name" value="NPHP3_N"/>
    <property type="match status" value="1"/>
</dbReference>
<dbReference type="GO" id="GO:0003824">
    <property type="term" value="F:catalytic activity"/>
    <property type="evidence" value="ECO:0007669"/>
    <property type="project" value="InterPro"/>
</dbReference>
<keyword evidence="1" id="KW-0677">Repeat</keyword>
<feature type="repeat" description="ANK" evidence="3">
    <location>
        <begin position="1027"/>
        <end position="1059"/>
    </location>
</feature>
<gene>
    <name evidence="6" type="ORF">LMH87_007877</name>
</gene>
<dbReference type="SUPFAM" id="SSF52540">
    <property type="entry name" value="P-loop containing nucleoside triphosphate hydrolases"/>
    <property type="match status" value="1"/>
</dbReference>
<dbReference type="SMART" id="SM00248">
    <property type="entry name" value="ANK"/>
    <property type="match status" value="10"/>
</dbReference>
<dbReference type="InterPro" id="IPR027417">
    <property type="entry name" value="P-loop_NTPase"/>
</dbReference>
<dbReference type="GeneID" id="80895036"/>
<sequence length="1096" mass="122918">MSDASSHHTDMPRRTSLAPVMSFKKSKTSQGNTDDEGLVASSSKRQRLKDRTYTKAATANDFFYEDYTIGWICALWKERAAAKAMLDVVHDTLRRAENDSNTYDLGSIAGHNVVIACLPSGYHGNNNAAIVASNMRRTFSSIRLCLMVGIGGGVPGKTDIRLGDVVVGEGVVQHDIGKNVARGSLARTGHVNRPPQELLTAVAKLRADHEIGFSQIPYHISEMLERYPKITQIVPTIASSSDHVDRQRHLLDSLKFDRMDTRRTNIEAKYSTTCQWLLTSSDYVDWLDPNQADNHHGFLWIRGNPGTGKSTIMSFTCKEMVKEKERIVISFFFNARGDGLERSTLGMYRSLLFQVLSALPRLLDVFDEPEHKAYLEEMHTAMLGHQHFEWHIGVLQDLLRHALVKLGQTVLTIFVDALDECAADQVEELVEYFEGVGENVMLKGSQLNICFSSRYYPHLDIQYGRKINLEDQDGHKKDIAMYIQNKLKVGKSKTAEEVKTEIQTKAKGIFMWVVLVVDILKAEYKNGRVFDVKKRLSALPAELGDLFKQILLRDQNNLRDLQLCIRWILFSRRPLKLEEYYFAAVSGLNPGELRAWDPVEVTTDDMSRFVISSSKGLAETTKTKLRTVQFIHESCKSRSTTAMLLLLSRSRHFRLPVSGKYPFLKYATRHILFHADAAAHSASQCDFLDRFPLKAWITVDNLFETHEFRRHTNASLLYILAEKNLARLIEEALRFNPMNGIKGEVNEERYQYPLFVALANGHRDAVRSLLQTEAVRLEDDILARLDYGSDFRVRRGQTPLSWAAAKGHEGFVRLLLETGSAVEEKDLSSAKALVFAAENGHTAIVQLLLAKNRDIGARVSHSSLLLLAAARNGHFAVVKLLLEHGSDLDARHNYLRTPLMQAAEGGHIDIVQLLLENGADVDLEDKNSWTALMFAARGGEEAIVRLLLEKGADIDRGFHKHGMTPLHYVTTLGDEAVVRLLLEKGAAVDAKDSLNQTPLHYAVSSGDEAVVRLLLEKGAAVDAKDDANLTPLRIAAQLADEAVVQLLLERGAAINTEHKIDKTLLVAAASWGNEVIVQLLLEAQLLMRRITRTRRR</sequence>
<dbReference type="Gene3D" id="3.40.50.1580">
    <property type="entry name" value="Nucleoside phosphorylase domain"/>
    <property type="match status" value="1"/>
</dbReference>
<dbReference type="InterPro" id="IPR002110">
    <property type="entry name" value="Ankyrin_rpt"/>
</dbReference>
<evidence type="ECO:0000313" key="7">
    <source>
        <dbReference type="Proteomes" id="UP001144673"/>
    </source>
</evidence>
<comment type="caution">
    <text evidence="6">The sequence shown here is derived from an EMBL/GenBank/DDBJ whole genome shotgun (WGS) entry which is preliminary data.</text>
</comment>
<dbReference type="Proteomes" id="UP001144673">
    <property type="component" value="Unassembled WGS sequence"/>
</dbReference>
<dbReference type="AlphaFoldDB" id="A0A9W8UNE2"/>
<feature type="repeat" description="ANK" evidence="3">
    <location>
        <begin position="961"/>
        <end position="993"/>
    </location>
</feature>
<feature type="repeat" description="ANK" evidence="3">
    <location>
        <begin position="861"/>
        <end position="893"/>
    </location>
</feature>
<feature type="repeat" description="ANK" evidence="3">
    <location>
        <begin position="927"/>
        <end position="955"/>
    </location>
</feature>
<dbReference type="SUPFAM" id="SSF53167">
    <property type="entry name" value="Purine and uridine phosphorylases"/>
    <property type="match status" value="1"/>
</dbReference>
<evidence type="ECO:0000313" key="6">
    <source>
        <dbReference type="EMBL" id="KAJ4159942.1"/>
    </source>
</evidence>
<dbReference type="InterPro" id="IPR035994">
    <property type="entry name" value="Nucleoside_phosphorylase_sf"/>
</dbReference>
<proteinExistence type="predicted"/>
<evidence type="ECO:0000256" key="2">
    <source>
        <dbReference type="ARBA" id="ARBA00023043"/>
    </source>
</evidence>
<accession>A0A9W8UNE2</accession>